<dbReference type="GO" id="GO:0006412">
    <property type="term" value="P:translation"/>
    <property type="evidence" value="ECO:0007669"/>
    <property type="project" value="UniProtKB-UniRule"/>
</dbReference>
<keyword evidence="2 4" id="KW-0689">Ribosomal protein</keyword>
<dbReference type="PANTHER" id="PTHR45987">
    <property type="entry name" value="39S RIBOSOMAL PROTEIN L12"/>
    <property type="match status" value="1"/>
</dbReference>
<evidence type="ECO:0000313" key="8">
    <source>
        <dbReference type="Proteomes" id="UP000520814"/>
    </source>
</evidence>
<keyword evidence="3 4" id="KW-0687">Ribonucleoprotein</keyword>
<dbReference type="Pfam" id="PF16320">
    <property type="entry name" value="Ribosomal_L12_N"/>
    <property type="match status" value="1"/>
</dbReference>
<evidence type="ECO:0000256" key="3">
    <source>
        <dbReference type="ARBA" id="ARBA00023274"/>
    </source>
</evidence>
<gene>
    <name evidence="4" type="primary">rplL</name>
    <name evidence="7" type="ORF">HNQ39_002119</name>
</gene>
<dbReference type="SUPFAM" id="SSF48300">
    <property type="entry name" value="Ribosomal protein L7/12, oligomerisation (N-terminal) domain"/>
    <property type="match status" value="1"/>
</dbReference>
<feature type="domain" description="Large ribosomal subunit protein bL12 oligomerization" evidence="6">
    <location>
        <begin position="6"/>
        <end position="48"/>
    </location>
</feature>
<comment type="subunit">
    <text evidence="4">Homodimer. Part of the ribosomal stalk of the 50S ribosomal subunit. Forms a multimeric L10(L12)X complex, where L10 forms an elongated spine to which 2 to 4 L12 dimers bind in a sequential fashion. Binds GTP-bound translation factors.</text>
</comment>
<reference evidence="7 8" key="1">
    <citation type="submission" date="2020-08" db="EMBL/GenBank/DDBJ databases">
        <title>Genomic Encyclopedia of Type Strains, Phase IV (KMG-IV): sequencing the most valuable type-strain genomes for metagenomic binning, comparative biology and taxonomic classification.</title>
        <authorList>
            <person name="Goeker M."/>
        </authorList>
    </citation>
    <scope>NUCLEOTIDE SEQUENCE [LARGE SCALE GENOMIC DNA]</scope>
    <source>
        <strain evidence="7 8">DSM 23562</strain>
    </source>
</reference>
<dbReference type="Pfam" id="PF00542">
    <property type="entry name" value="Ribosomal_L12"/>
    <property type="match status" value="1"/>
</dbReference>
<evidence type="ECO:0000259" key="5">
    <source>
        <dbReference type="Pfam" id="PF00542"/>
    </source>
</evidence>
<dbReference type="Proteomes" id="UP000520814">
    <property type="component" value="Unassembled WGS sequence"/>
</dbReference>
<comment type="function">
    <text evidence="4">Forms part of the ribosomal stalk which helps the ribosome interact with GTP-bound translation factors. Is thus essential for accurate translation.</text>
</comment>
<dbReference type="GO" id="GO:0003729">
    <property type="term" value="F:mRNA binding"/>
    <property type="evidence" value="ECO:0007669"/>
    <property type="project" value="TreeGrafter"/>
</dbReference>
<feature type="domain" description="Large ribosomal subunit protein bL12 C-terminal" evidence="5">
    <location>
        <begin position="57"/>
        <end position="123"/>
    </location>
</feature>
<dbReference type="HAMAP" id="MF_00368">
    <property type="entry name" value="Ribosomal_bL12"/>
    <property type="match status" value="1"/>
</dbReference>
<protein>
    <recommendedName>
        <fullName evidence="4">Large ribosomal subunit protein bL12</fullName>
    </recommendedName>
</protein>
<dbReference type="InterPro" id="IPR000206">
    <property type="entry name" value="Ribosomal_bL12"/>
</dbReference>
<comment type="similarity">
    <text evidence="1 4">Belongs to the bacterial ribosomal protein bL12 family.</text>
</comment>
<evidence type="ECO:0000256" key="4">
    <source>
        <dbReference type="HAMAP-Rule" id="MF_00368"/>
    </source>
</evidence>
<dbReference type="InterPro" id="IPR036235">
    <property type="entry name" value="Ribosomal_bL12_oligo_N_sf"/>
</dbReference>
<evidence type="ECO:0000256" key="1">
    <source>
        <dbReference type="ARBA" id="ARBA00007197"/>
    </source>
</evidence>
<dbReference type="InterPro" id="IPR013823">
    <property type="entry name" value="Ribosomal_bL12_C"/>
</dbReference>
<dbReference type="NCBIfam" id="TIGR00855">
    <property type="entry name" value="L12"/>
    <property type="match status" value="1"/>
</dbReference>
<evidence type="ECO:0000259" key="6">
    <source>
        <dbReference type="Pfam" id="PF16320"/>
    </source>
</evidence>
<dbReference type="RefSeq" id="WP_184195083.1">
    <property type="nucleotide sequence ID" value="NZ_JACHGW010000002.1"/>
</dbReference>
<accession>A0A7W9W681</accession>
<keyword evidence="8" id="KW-1185">Reference proteome</keyword>
<dbReference type="AlphaFoldDB" id="A0A7W9W681"/>
<dbReference type="SUPFAM" id="SSF54736">
    <property type="entry name" value="ClpS-like"/>
    <property type="match status" value="1"/>
</dbReference>
<dbReference type="EMBL" id="JACHGW010000002">
    <property type="protein sequence ID" value="MBB6050328.1"/>
    <property type="molecule type" value="Genomic_DNA"/>
</dbReference>
<evidence type="ECO:0000256" key="2">
    <source>
        <dbReference type="ARBA" id="ARBA00022980"/>
    </source>
</evidence>
<dbReference type="Gene3D" id="1.20.5.710">
    <property type="entry name" value="Single helix bin"/>
    <property type="match status" value="1"/>
</dbReference>
<proteinExistence type="inferred from homology"/>
<evidence type="ECO:0000313" key="7">
    <source>
        <dbReference type="EMBL" id="MBB6050328.1"/>
    </source>
</evidence>
<sequence length="123" mass="12937">MAINTADFIEQLKSMTILEVNELVQALQTEFGVSAVVAAGPATGGPAAPVEDEKTEFDVVLVSPGDKKIQVIKVIRDVTGLGLKEAKEIADTAPKAVKTGVSKDEADKLKAQFEAEGATIELK</sequence>
<dbReference type="InterPro" id="IPR014719">
    <property type="entry name" value="Ribosomal_bL12_C/ClpS-like"/>
</dbReference>
<dbReference type="GO" id="GO:0022625">
    <property type="term" value="C:cytosolic large ribosomal subunit"/>
    <property type="evidence" value="ECO:0007669"/>
    <property type="project" value="TreeGrafter"/>
</dbReference>
<organism evidence="7 8">
    <name type="scientific">Armatimonas rosea</name>
    <dbReference type="NCBI Taxonomy" id="685828"/>
    <lineage>
        <taxon>Bacteria</taxon>
        <taxon>Bacillati</taxon>
        <taxon>Armatimonadota</taxon>
        <taxon>Armatimonadia</taxon>
        <taxon>Armatimonadales</taxon>
        <taxon>Armatimonadaceae</taxon>
        <taxon>Armatimonas</taxon>
    </lineage>
</organism>
<name>A0A7W9W681_ARMRO</name>
<dbReference type="InterPro" id="IPR008932">
    <property type="entry name" value="Ribosomal_bL12_oligo"/>
</dbReference>
<dbReference type="FunFam" id="3.30.1390.10:FF:000001">
    <property type="entry name" value="50S ribosomal protein L7/L12"/>
    <property type="match status" value="1"/>
</dbReference>
<dbReference type="CDD" id="cd00387">
    <property type="entry name" value="Ribosomal_L7_L12"/>
    <property type="match status" value="1"/>
</dbReference>
<dbReference type="GO" id="GO:0003735">
    <property type="term" value="F:structural constituent of ribosome"/>
    <property type="evidence" value="ECO:0007669"/>
    <property type="project" value="InterPro"/>
</dbReference>
<dbReference type="PANTHER" id="PTHR45987:SF4">
    <property type="entry name" value="LARGE RIBOSOMAL SUBUNIT PROTEIN BL12M"/>
    <property type="match status" value="1"/>
</dbReference>
<comment type="caution">
    <text evidence="7">The sequence shown here is derived from an EMBL/GenBank/DDBJ whole genome shotgun (WGS) entry which is preliminary data.</text>
</comment>
<dbReference type="Gene3D" id="3.30.1390.10">
    <property type="match status" value="1"/>
</dbReference>